<dbReference type="Proteomes" id="UP001597068">
    <property type="component" value="Unassembled WGS sequence"/>
</dbReference>
<keyword evidence="3" id="KW-1003">Cell membrane</keyword>
<feature type="transmembrane region" description="Helical" evidence="7">
    <location>
        <begin position="328"/>
        <end position="346"/>
    </location>
</feature>
<feature type="transmembrane region" description="Helical" evidence="7">
    <location>
        <begin position="352"/>
        <end position="378"/>
    </location>
</feature>
<keyword evidence="10" id="KW-1185">Reference proteome</keyword>
<feature type="transmembrane region" description="Helical" evidence="7">
    <location>
        <begin position="134"/>
        <end position="156"/>
    </location>
</feature>
<feature type="transmembrane region" description="Helical" evidence="7">
    <location>
        <begin position="76"/>
        <end position="95"/>
    </location>
</feature>
<feature type="transmembrane region" description="Helical" evidence="7">
    <location>
        <begin position="52"/>
        <end position="69"/>
    </location>
</feature>
<feature type="transmembrane region" description="Helical" evidence="7">
    <location>
        <begin position="162"/>
        <end position="184"/>
    </location>
</feature>
<dbReference type="Gene3D" id="1.20.1720.10">
    <property type="entry name" value="Multidrug resistance protein D"/>
    <property type="match status" value="1"/>
</dbReference>
<dbReference type="Pfam" id="PF07690">
    <property type="entry name" value="MFS_1"/>
    <property type="match status" value="1"/>
</dbReference>
<dbReference type="PANTHER" id="PTHR42718:SF47">
    <property type="entry name" value="METHYL VIOLOGEN RESISTANCE PROTEIN SMVA"/>
    <property type="match status" value="1"/>
</dbReference>
<dbReference type="RefSeq" id="WP_253646815.1">
    <property type="nucleotide sequence ID" value="NZ_BAAAMO010000002.1"/>
</dbReference>
<proteinExistence type="predicted"/>
<comment type="caution">
    <text evidence="9">The sequence shown here is derived from an EMBL/GenBank/DDBJ whole genome shotgun (WGS) entry which is preliminary data.</text>
</comment>
<evidence type="ECO:0000256" key="1">
    <source>
        <dbReference type="ARBA" id="ARBA00004651"/>
    </source>
</evidence>
<dbReference type="SUPFAM" id="SSF103473">
    <property type="entry name" value="MFS general substrate transporter"/>
    <property type="match status" value="1"/>
</dbReference>
<feature type="transmembrane region" description="Helical" evidence="7">
    <location>
        <begin position="196"/>
        <end position="217"/>
    </location>
</feature>
<evidence type="ECO:0000256" key="5">
    <source>
        <dbReference type="ARBA" id="ARBA00022989"/>
    </source>
</evidence>
<feature type="transmembrane region" description="Helical" evidence="7">
    <location>
        <begin position="101"/>
        <end position="122"/>
    </location>
</feature>
<feature type="transmembrane region" description="Helical" evidence="7">
    <location>
        <begin position="263"/>
        <end position="288"/>
    </location>
</feature>
<accession>A0ABW3G597</accession>
<keyword evidence="6 7" id="KW-0472">Membrane</keyword>
<dbReference type="InterPro" id="IPR011701">
    <property type="entry name" value="MFS"/>
</dbReference>
<dbReference type="PANTHER" id="PTHR42718">
    <property type="entry name" value="MAJOR FACILITATOR SUPERFAMILY MULTIDRUG TRANSPORTER MFSC"/>
    <property type="match status" value="1"/>
</dbReference>
<dbReference type="Gene3D" id="1.20.1250.20">
    <property type="entry name" value="MFS general substrate transporter like domains"/>
    <property type="match status" value="1"/>
</dbReference>
<protein>
    <submittedName>
        <fullName evidence="9">MFS transporter</fullName>
    </submittedName>
</protein>
<evidence type="ECO:0000313" key="9">
    <source>
        <dbReference type="EMBL" id="MFD0925218.1"/>
    </source>
</evidence>
<name>A0ABW3G597_9NOCA</name>
<reference evidence="10" key="1">
    <citation type="journal article" date="2019" name="Int. J. Syst. Evol. Microbiol.">
        <title>The Global Catalogue of Microorganisms (GCM) 10K type strain sequencing project: providing services to taxonomists for standard genome sequencing and annotation.</title>
        <authorList>
            <consortium name="The Broad Institute Genomics Platform"/>
            <consortium name="The Broad Institute Genome Sequencing Center for Infectious Disease"/>
            <person name="Wu L."/>
            <person name="Ma J."/>
        </authorList>
    </citation>
    <scope>NUCLEOTIDE SEQUENCE [LARGE SCALE GENOMIC DNA]</scope>
    <source>
        <strain evidence="10">CCUG 50873</strain>
    </source>
</reference>
<dbReference type="EMBL" id="JBHTIL010000001">
    <property type="protein sequence ID" value="MFD0925218.1"/>
    <property type="molecule type" value="Genomic_DNA"/>
</dbReference>
<keyword evidence="4 7" id="KW-0812">Transmembrane</keyword>
<evidence type="ECO:0000256" key="3">
    <source>
        <dbReference type="ARBA" id="ARBA00022475"/>
    </source>
</evidence>
<evidence type="ECO:0000256" key="2">
    <source>
        <dbReference type="ARBA" id="ARBA00022448"/>
    </source>
</evidence>
<feature type="transmembrane region" description="Helical" evidence="7">
    <location>
        <begin position="464"/>
        <end position="485"/>
    </location>
</feature>
<dbReference type="CDD" id="cd17321">
    <property type="entry name" value="MFS_MMR_MDR_like"/>
    <property type="match status" value="1"/>
</dbReference>
<evidence type="ECO:0000313" key="10">
    <source>
        <dbReference type="Proteomes" id="UP001597068"/>
    </source>
</evidence>
<feature type="domain" description="Major facilitator superfamily (MFS) profile" evidence="8">
    <location>
        <begin position="10"/>
        <end position="490"/>
    </location>
</feature>
<evidence type="ECO:0000259" key="8">
    <source>
        <dbReference type="PROSITE" id="PS50850"/>
    </source>
</evidence>
<keyword evidence="5 7" id="KW-1133">Transmembrane helix</keyword>
<dbReference type="PRINTS" id="PR01036">
    <property type="entry name" value="TCRTETB"/>
</dbReference>
<comment type="subcellular location">
    <subcellularLocation>
        <location evidence="1">Cell membrane</location>
        <topology evidence="1">Multi-pass membrane protein</topology>
    </subcellularLocation>
</comment>
<keyword evidence="2" id="KW-0813">Transport</keyword>
<evidence type="ECO:0000256" key="6">
    <source>
        <dbReference type="ARBA" id="ARBA00023136"/>
    </source>
</evidence>
<dbReference type="InterPro" id="IPR020846">
    <property type="entry name" value="MFS_dom"/>
</dbReference>
<evidence type="ECO:0000256" key="4">
    <source>
        <dbReference type="ARBA" id="ARBA00022692"/>
    </source>
</evidence>
<dbReference type="PROSITE" id="PS50850">
    <property type="entry name" value="MFS"/>
    <property type="match status" value="1"/>
</dbReference>
<feature type="transmembrane region" description="Helical" evidence="7">
    <location>
        <begin position="7"/>
        <end position="32"/>
    </location>
</feature>
<dbReference type="InterPro" id="IPR036259">
    <property type="entry name" value="MFS_trans_sf"/>
</dbReference>
<organism evidence="9 10">
    <name type="scientific">Williamsia deligens</name>
    <dbReference type="NCBI Taxonomy" id="321325"/>
    <lineage>
        <taxon>Bacteria</taxon>
        <taxon>Bacillati</taxon>
        <taxon>Actinomycetota</taxon>
        <taxon>Actinomycetes</taxon>
        <taxon>Mycobacteriales</taxon>
        <taxon>Nocardiaceae</taxon>
        <taxon>Williamsia</taxon>
    </lineage>
</organism>
<gene>
    <name evidence="9" type="ORF">ACFQ04_05650</name>
</gene>
<feature type="transmembrane region" description="Helical" evidence="7">
    <location>
        <begin position="294"/>
        <end position="316"/>
    </location>
</feature>
<evidence type="ECO:0000256" key="7">
    <source>
        <dbReference type="SAM" id="Phobius"/>
    </source>
</evidence>
<sequence>MRTTRSPWWGLMALCLPMLIVSMDVSVLFFAVPDIAADLRPSPAQQLWIFDVYGLVLAGLLLTMGAVADRVGHRRLLVIGATLFCGASLLAAFSTSAEMLIGARAILAIAGATLMPSTLALIRHLFTDDASRATAIGAWSAVMAGGVAVGPIVSGILLEHFWWGSVFLVNVPVMVALLVAAPLLLPGGTGDRTRRIDLLSAALALGAVLPTVGAVKALGTDGLTPTALAVLTAGLALGAVFVQRQLVLPHPLMELRLFSDRQFAAAIAVNLMAMFGVVGNAVLVTQYLQSVLGYSPLAAALWSLAPTVVVAMVAPASPGLAARFGRPVVMAGGLVVAAAGFVTTWGGGVSSLWVMLAASPLIAGGLVAAATVVADHVVGVAPSDRAGAVAGMLETTSELGGGIGITVLGSVLTAVYRATVDTSVPGVTGPAVDGLAGAVASAGRLGGDAGRAVLDSARTAYVDGIHVASTCAAVLLLLTAAVVLWTRTSRHDRDAVAPAPIVAP</sequence>